<feature type="transmembrane region" description="Helical" evidence="5">
    <location>
        <begin position="157"/>
        <end position="180"/>
    </location>
</feature>
<feature type="transmembrane region" description="Helical" evidence="5">
    <location>
        <begin position="200"/>
        <end position="224"/>
    </location>
</feature>
<dbReference type="InterPro" id="IPR017452">
    <property type="entry name" value="GPCR_Rhodpsn_7TM"/>
</dbReference>
<dbReference type="PROSITE" id="PS50262">
    <property type="entry name" value="G_PROTEIN_RECEP_F1_2"/>
    <property type="match status" value="1"/>
</dbReference>
<dbReference type="Gene3D" id="1.20.1070.10">
    <property type="entry name" value="Rhodopsin 7-helix transmembrane proteins"/>
    <property type="match status" value="1"/>
</dbReference>
<dbReference type="GeneID" id="110978790"/>
<keyword evidence="7" id="KW-1185">Reference proteome</keyword>
<dbReference type="OrthoDB" id="10011551at2759"/>
<keyword evidence="3 5" id="KW-1133">Transmembrane helix</keyword>
<feature type="domain" description="G-protein coupled receptors family 1 profile" evidence="6">
    <location>
        <begin position="45"/>
        <end position="312"/>
    </location>
</feature>
<dbReference type="Proteomes" id="UP000694845">
    <property type="component" value="Unplaced"/>
</dbReference>
<sequence length="361" mass="40507">MENSKTGQSEFIELIINGTIQVPKAYPNDALIGLEVSIGAVGLIGNILVVLTILRTKGLHYLTNYLILNLAIADALVSLCSILNPWLLWGKYAPDELPSCFTNKTIDSYVEVQIYSIFQRGLEDSSPMCLLLLTVERFVGIVHPLRHPEFFRSRRLVVLLLLAWIVPFLLELPAGLWFIIKYLNNNCWASTAKEEPWIVLIPVVSSILSVLVPVLAMIVMYTGIMRSLKRNARSLEHQGINGPPQELHRAHQRVVHTLILVTVAFALLIFPCRAIYITTVANLVNTEPQPVIQQQIVVILGALNSSINPFLYGFKYDKFRKAVIMMVCCNRRRNNVVPARIEVTTVNGTENTVPSQKDPET</sequence>
<dbReference type="GO" id="GO:0004930">
    <property type="term" value="F:G protein-coupled receptor activity"/>
    <property type="evidence" value="ECO:0007669"/>
    <property type="project" value="InterPro"/>
</dbReference>
<evidence type="ECO:0000313" key="7">
    <source>
        <dbReference type="Proteomes" id="UP000694845"/>
    </source>
</evidence>
<dbReference type="PANTHER" id="PTHR45698:SF1">
    <property type="entry name" value="TRACE AMINE-ASSOCIATED RECEPTOR 13C-LIKE"/>
    <property type="match status" value="1"/>
</dbReference>
<dbReference type="KEGG" id="aplc:110978790"/>
<evidence type="ECO:0000259" key="6">
    <source>
        <dbReference type="PROSITE" id="PS50262"/>
    </source>
</evidence>
<dbReference type="Pfam" id="PF00001">
    <property type="entry name" value="7tm_1"/>
    <property type="match status" value="1"/>
</dbReference>
<name>A0A8B7Y949_ACAPL</name>
<evidence type="ECO:0000256" key="2">
    <source>
        <dbReference type="ARBA" id="ARBA00022692"/>
    </source>
</evidence>
<dbReference type="PANTHER" id="PTHR45698">
    <property type="entry name" value="TRACE AMINE-ASSOCIATED RECEPTOR 19N-RELATED"/>
    <property type="match status" value="1"/>
</dbReference>
<dbReference type="InterPro" id="IPR000276">
    <property type="entry name" value="GPCR_Rhodpsn"/>
</dbReference>
<protein>
    <submittedName>
        <fullName evidence="8">Somatostatin receptor type 5-like</fullName>
    </submittedName>
</protein>
<proteinExistence type="predicted"/>
<feature type="transmembrane region" description="Helical" evidence="5">
    <location>
        <begin position="254"/>
        <end position="276"/>
    </location>
</feature>
<dbReference type="OMA" id="YGFKYDK"/>
<evidence type="ECO:0000313" key="8">
    <source>
        <dbReference type="RefSeq" id="XP_022089764.1"/>
    </source>
</evidence>
<evidence type="ECO:0000256" key="5">
    <source>
        <dbReference type="SAM" id="Phobius"/>
    </source>
</evidence>
<evidence type="ECO:0000256" key="3">
    <source>
        <dbReference type="ARBA" id="ARBA00022989"/>
    </source>
</evidence>
<dbReference type="PRINTS" id="PR00237">
    <property type="entry name" value="GPCRRHODOPSN"/>
</dbReference>
<evidence type="ECO:0000256" key="4">
    <source>
        <dbReference type="ARBA" id="ARBA00023136"/>
    </source>
</evidence>
<dbReference type="RefSeq" id="XP_022089764.1">
    <property type="nucleotide sequence ID" value="XM_022234072.1"/>
</dbReference>
<accession>A0A8B7Y949</accession>
<comment type="subcellular location">
    <subcellularLocation>
        <location evidence="1">Membrane</location>
    </subcellularLocation>
</comment>
<organism evidence="7 8">
    <name type="scientific">Acanthaster planci</name>
    <name type="common">Crown-of-thorns starfish</name>
    <dbReference type="NCBI Taxonomy" id="133434"/>
    <lineage>
        <taxon>Eukaryota</taxon>
        <taxon>Metazoa</taxon>
        <taxon>Echinodermata</taxon>
        <taxon>Eleutherozoa</taxon>
        <taxon>Asterozoa</taxon>
        <taxon>Asteroidea</taxon>
        <taxon>Valvatacea</taxon>
        <taxon>Valvatida</taxon>
        <taxon>Acanthasteridae</taxon>
        <taxon>Acanthaster</taxon>
    </lineage>
</organism>
<keyword evidence="4 5" id="KW-0472">Membrane</keyword>
<keyword evidence="2 5" id="KW-0812">Transmembrane</keyword>
<feature type="transmembrane region" description="Helical" evidence="5">
    <location>
        <begin position="296"/>
        <end position="314"/>
    </location>
</feature>
<reference evidence="8" key="1">
    <citation type="submission" date="2025-08" db="UniProtKB">
        <authorList>
            <consortium name="RefSeq"/>
        </authorList>
    </citation>
    <scope>IDENTIFICATION</scope>
</reference>
<gene>
    <name evidence="8" type="primary">LOC110978790</name>
</gene>
<dbReference type="SUPFAM" id="SSF81321">
    <property type="entry name" value="Family A G protein-coupled receptor-like"/>
    <property type="match status" value="1"/>
</dbReference>
<evidence type="ECO:0000256" key="1">
    <source>
        <dbReference type="ARBA" id="ARBA00004370"/>
    </source>
</evidence>
<feature type="transmembrane region" description="Helical" evidence="5">
    <location>
        <begin position="31"/>
        <end position="54"/>
    </location>
</feature>
<dbReference type="GO" id="GO:0016020">
    <property type="term" value="C:membrane"/>
    <property type="evidence" value="ECO:0007669"/>
    <property type="project" value="UniProtKB-SubCell"/>
</dbReference>
<dbReference type="AlphaFoldDB" id="A0A8B7Y949"/>
<dbReference type="CDD" id="cd00637">
    <property type="entry name" value="7tm_classA_rhodopsin-like"/>
    <property type="match status" value="1"/>
</dbReference>